<dbReference type="EMBL" id="CP116346">
    <property type="protein sequence ID" value="WIT10440.1"/>
    <property type="molecule type" value="Genomic_DNA"/>
</dbReference>
<gene>
    <name evidence="2" type="ORF">PFX98_16160</name>
</gene>
<evidence type="ECO:0000259" key="1">
    <source>
        <dbReference type="Pfam" id="PF07589"/>
    </source>
</evidence>
<accession>A0AA95N8C7</accession>
<dbReference type="InterPro" id="IPR013424">
    <property type="entry name" value="Ice-binding_C"/>
</dbReference>
<evidence type="ECO:0000313" key="3">
    <source>
        <dbReference type="Proteomes" id="UP001177769"/>
    </source>
</evidence>
<sequence>MQHICGALRVVSMAARSNLRVALPLAILLGASAVSANPELSFSSYAQVYGYIYTSYSSPLLGDVSFQLNLPADYRGLQAGQTSTGVASINYSVPAGNGGTGDPIYDIVTSNGQYGFAYQGKAEADGLKLRTAIQVSTVDAGANLANSPNSNLSAYAYASWSQQMYIAPTADRPLGSYGAILVGLTVDGSFPGLSDPNWSSSASLTARAHSSFTDTAGVSYQSDFYVNAAAGDPDWSGSRTVFKKLLFQYGTPFSIDLYQYNTAWSNGTADFFNTGKISSIELPYGASLDSGAQQDGLGGVSIFGTVFNSATVDAQNTNWDFGNNGGGFTPQVPEPSSYAMLLAGLVAVGFLARRRR</sequence>
<dbReference type="Proteomes" id="UP001177769">
    <property type="component" value="Chromosome"/>
</dbReference>
<dbReference type="AlphaFoldDB" id="A0AA95N8C7"/>
<dbReference type="Pfam" id="PF07589">
    <property type="entry name" value="PEP-CTERM"/>
    <property type="match status" value="1"/>
</dbReference>
<keyword evidence="3" id="KW-1185">Reference proteome</keyword>
<feature type="domain" description="Ice-binding protein C-terminal" evidence="1">
    <location>
        <begin position="331"/>
        <end position="355"/>
    </location>
</feature>
<dbReference type="RefSeq" id="WP_285231508.1">
    <property type="nucleotide sequence ID" value="NZ_CP116346.1"/>
</dbReference>
<proteinExistence type="predicted"/>
<name>A0AA95N8C7_9BURK</name>
<organism evidence="2 3">
    <name type="scientific">Paucibacter sediminis</name>
    <dbReference type="NCBI Taxonomy" id="3019553"/>
    <lineage>
        <taxon>Bacteria</taxon>
        <taxon>Pseudomonadati</taxon>
        <taxon>Pseudomonadota</taxon>
        <taxon>Betaproteobacteria</taxon>
        <taxon>Burkholderiales</taxon>
        <taxon>Sphaerotilaceae</taxon>
        <taxon>Roseateles</taxon>
    </lineage>
</organism>
<protein>
    <submittedName>
        <fullName evidence="2">PEP-CTERM sorting domain-containing protein</fullName>
    </submittedName>
</protein>
<dbReference type="KEGG" id="pais:PFX98_16160"/>
<evidence type="ECO:0000313" key="2">
    <source>
        <dbReference type="EMBL" id="WIT10440.1"/>
    </source>
</evidence>
<reference evidence="2" key="1">
    <citation type="submission" date="2023-01" db="EMBL/GenBank/DDBJ databases">
        <title>Whole genome sequence of Paucibacter sp. S2-9 isolated from pond sediment.</title>
        <authorList>
            <person name="Jung J.Y."/>
        </authorList>
    </citation>
    <scope>NUCLEOTIDE SEQUENCE</scope>
    <source>
        <strain evidence="2">S2-9</strain>
    </source>
</reference>
<dbReference type="NCBIfam" id="TIGR02595">
    <property type="entry name" value="PEP_CTERM"/>
    <property type="match status" value="1"/>
</dbReference>